<accession>A0ACB5UDJ9</accession>
<dbReference type="EMBL" id="BSXS01017198">
    <property type="protein sequence ID" value="GMF08651.1"/>
    <property type="molecule type" value="Genomic_DNA"/>
</dbReference>
<evidence type="ECO:0000313" key="2">
    <source>
        <dbReference type="Proteomes" id="UP001165064"/>
    </source>
</evidence>
<protein>
    <submittedName>
        <fullName evidence="1">Unnamed protein product</fullName>
    </submittedName>
</protein>
<sequence>MAQPAAPNPAVICKACVYLGASLAKKILVEIKPAELPKPILKTDIKARPFSFGILLLDQAEFKTEAAEVPEVIKKQVK</sequence>
<proteinExistence type="predicted"/>
<comment type="caution">
    <text evidence="1">The sequence shown here is derived from an EMBL/GenBank/DDBJ whole genome shotgun (WGS) entry which is preliminary data.</text>
</comment>
<dbReference type="Proteomes" id="UP001165064">
    <property type="component" value="Unassembled WGS sequence"/>
</dbReference>
<reference evidence="1" key="1">
    <citation type="submission" date="2023-04" db="EMBL/GenBank/DDBJ databases">
        <title>Ambrosiozyma monospora NBRC 10751.</title>
        <authorList>
            <person name="Ichikawa N."/>
            <person name="Sato H."/>
            <person name="Tonouchi N."/>
        </authorList>
    </citation>
    <scope>NUCLEOTIDE SEQUENCE</scope>
    <source>
        <strain evidence="1">NBRC 10751</strain>
    </source>
</reference>
<gene>
    <name evidence="1" type="ORF">Amon02_001333000</name>
</gene>
<evidence type="ECO:0000313" key="1">
    <source>
        <dbReference type="EMBL" id="GMF08651.1"/>
    </source>
</evidence>
<organism evidence="1 2">
    <name type="scientific">Ambrosiozyma monospora</name>
    <name type="common">Yeast</name>
    <name type="synonym">Endomycopsis monosporus</name>
    <dbReference type="NCBI Taxonomy" id="43982"/>
    <lineage>
        <taxon>Eukaryota</taxon>
        <taxon>Fungi</taxon>
        <taxon>Dikarya</taxon>
        <taxon>Ascomycota</taxon>
        <taxon>Saccharomycotina</taxon>
        <taxon>Pichiomycetes</taxon>
        <taxon>Pichiales</taxon>
        <taxon>Pichiaceae</taxon>
        <taxon>Ambrosiozyma</taxon>
    </lineage>
</organism>
<name>A0ACB5UDJ9_AMBMO</name>
<keyword evidence="2" id="KW-1185">Reference proteome</keyword>